<name>A0A8X6F977_TRICU</name>
<dbReference type="AlphaFoldDB" id="A0A8X6F977"/>
<dbReference type="Proteomes" id="UP000887116">
    <property type="component" value="Unassembled WGS sequence"/>
</dbReference>
<comment type="caution">
    <text evidence="1">The sequence shown here is derived from an EMBL/GenBank/DDBJ whole genome shotgun (WGS) entry which is preliminary data.</text>
</comment>
<dbReference type="EMBL" id="BMAO01011308">
    <property type="protein sequence ID" value="GFQ72839.1"/>
    <property type="molecule type" value="Genomic_DNA"/>
</dbReference>
<protein>
    <submittedName>
        <fullName evidence="1">Uncharacterized protein</fullName>
    </submittedName>
</protein>
<gene>
    <name evidence="1" type="ORF">TNCT_543271</name>
</gene>
<evidence type="ECO:0000313" key="1">
    <source>
        <dbReference type="EMBL" id="GFQ72839.1"/>
    </source>
</evidence>
<organism evidence="1 2">
    <name type="scientific">Trichonephila clavata</name>
    <name type="common">Joro spider</name>
    <name type="synonym">Nephila clavata</name>
    <dbReference type="NCBI Taxonomy" id="2740835"/>
    <lineage>
        <taxon>Eukaryota</taxon>
        <taxon>Metazoa</taxon>
        <taxon>Ecdysozoa</taxon>
        <taxon>Arthropoda</taxon>
        <taxon>Chelicerata</taxon>
        <taxon>Arachnida</taxon>
        <taxon>Araneae</taxon>
        <taxon>Araneomorphae</taxon>
        <taxon>Entelegynae</taxon>
        <taxon>Araneoidea</taxon>
        <taxon>Nephilidae</taxon>
        <taxon>Trichonephila</taxon>
    </lineage>
</organism>
<reference evidence="1" key="1">
    <citation type="submission" date="2020-07" db="EMBL/GenBank/DDBJ databases">
        <title>Multicomponent nature underlies the extraordinary mechanical properties of spider dragline silk.</title>
        <authorList>
            <person name="Kono N."/>
            <person name="Nakamura H."/>
            <person name="Mori M."/>
            <person name="Yoshida Y."/>
            <person name="Ohtoshi R."/>
            <person name="Malay A.D."/>
            <person name="Moran D.A.P."/>
            <person name="Tomita M."/>
            <person name="Numata K."/>
            <person name="Arakawa K."/>
        </authorList>
    </citation>
    <scope>NUCLEOTIDE SEQUENCE</scope>
</reference>
<proteinExistence type="predicted"/>
<sequence>MQQVVRDEGSISMFEIVLAIYSELREEDHNGQQNRPQFANWGRKNFLKVGEFPNSEISCDQIILLTVGMDNNFDFIENLSY</sequence>
<accession>A0A8X6F977</accession>
<keyword evidence="2" id="KW-1185">Reference proteome</keyword>
<evidence type="ECO:0000313" key="2">
    <source>
        <dbReference type="Proteomes" id="UP000887116"/>
    </source>
</evidence>